<protein>
    <recommendedName>
        <fullName evidence="2">Carboxylesterase type B domain-containing protein</fullName>
    </recommendedName>
</protein>
<feature type="domain" description="Carboxylesterase type B" evidence="2">
    <location>
        <begin position="1"/>
        <end position="82"/>
    </location>
</feature>
<dbReference type="Pfam" id="PF00135">
    <property type="entry name" value="COesterase"/>
    <property type="match status" value="1"/>
</dbReference>
<keyword evidence="1" id="KW-0325">Glycoprotein</keyword>
<accession>A0A9P0P5E5</accession>
<dbReference type="SUPFAM" id="SSF53474">
    <property type="entry name" value="alpha/beta-Hydrolases"/>
    <property type="match status" value="1"/>
</dbReference>
<dbReference type="AlphaFoldDB" id="A0A9P0P5E5"/>
<dbReference type="InterPro" id="IPR029058">
    <property type="entry name" value="AB_hydrolase_fold"/>
</dbReference>
<dbReference type="Proteomes" id="UP001152888">
    <property type="component" value="Unassembled WGS sequence"/>
</dbReference>
<reference evidence="3" key="1">
    <citation type="submission" date="2022-03" db="EMBL/GenBank/DDBJ databases">
        <authorList>
            <person name="Sayadi A."/>
        </authorList>
    </citation>
    <scope>NUCLEOTIDE SEQUENCE</scope>
</reference>
<proteinExistence type="predicted"/>
<dbReference type="EMBL" id="CAKOFQ010006789">
    <property type="protein sequence ID" value="CAH1971732.1"/>
    <property type="molecule type" value="Genomic_DNA"/>
</dbReference>
<evidence type="ECO:0000256" key="1">
    <source>
        <dbReference type="ARBA" id="ARBA00023180"/>
    </source>
</evidence>
<keyword evidence="4" id="KW-1185">Reference proteome</keyword>
<evidence type="ECO:0000313" key="3">
    <source>
        <dbReference type="EMBL" id="CAH1971732.1"/>
    </source>
</evidence>
<dbReference type="InterPro" id="IPR002018">
    <property type="entry name" value="CarbesteraseB"/>
</dbReference>
<dbReference type="Gene3D" id="3.40.50.1820">
    <property type="entry name" value="alpha/beta hydrolase"/>
    <property type="match status" value="1"/>
</dbReference>
<dbReference type="OrthoDB" id="6846267at2759"/>
<gene>
    <name evidence="3" type="ORF">ACAOBT_LOCUS9580</name>
</gene>
<organism evidence="3 4">
    <name type="scientific">Acanthoscelides obtectus</name>
    <name type="common">Bean weevil</name>
    <name type="synonym">Bruchus obtectus</name>
    <dbReference type="NCBI Taxonomy" id="200917"/>
    <lineage>
        <taxon>Eukaryota</taxon>
        <taxon>Metazoa</taxon>
        <taxon>Ecdysozoa</taxon>
        <taxon>Arthropoda</taxon>
        <taxon>Hexapoda</taxon>
        <taxon>Insecta</taxon>
        <taxon>Pterygota</taxon>
        <taxon>Neoptera</taxon>
        <taxon>Endopterygota</taxon>
        <taxon>Coleoptera</taxon>
        <taxon>Polyphaga</taxon>
        <taxon>Cucujiformia</taxon>
        <taxon>Chrysomeloidea</taxon>
        <taxon>Chrysomelidae</taxon>
        <taxon>Bruchinae</taxon>
        <taxon>Bruchini</taxon>
        <taxon>Acanthoscelides</taxon>
    </lineage>
</organism>
<sequence>MVKCLKTRPAFLLVDKTGRSLYSFEQLPSCLFSPVIEKRGKKPFLAGHPYNLLKQGKLYDVPWIVAVTKDDGVLSIKNTKWEPVKKNFVYYDINGPDDIQKRVETYFHTKKFWDSLGFLEYNMLISKKDEL</sequence>
<name>A0A9P0P5E5_ACAOB</name>
<evidence type="ECO:0000313" key="4">
    <source>
        <dbReference type="Proteomes" id="UP001152888"/>
    </source>
</evidence>
<comment type="caution">
    <text evidence="3">The sequence shown here is derived from an EMBL/GenBank/DDBJ whole genome shotgun (WGS) entry which is preliminary data.</text>
</comment>
<evidence type="ECO:0000259" key="2">
    <source>
        <dbReference type="Pfam" id="PF00135"/>
    </source>
</evidence>